<keyword evidence="3" id="KW-1185">Reference proteome</keyword>
<feature type="transmembrane region" description="Helical" evidence="1">
    <location>
        <begin position="506"/>
        <end position="528"/>
    </location>
</feature>
<name>A0ABM6JNL7_9GAMM</name>
<protein>
    <recommendedName>
        <fullName evidence="4">PepSY domain-containing protein</fullName>
    </recommendedName>
</protein>
<evidence type="ECO:0008006" key="4">
    <source>
        <dbReference type="Google" id="ProtNLM"/>
    </source>
</evidence>
<keyword evidence="1" id="KW-0812">Transmembrane</keyword>
<feature type="transmembrane region" description="Helical" evidence="1">
    <location>
        <begin position="369"/>
        <end position="390"/>
    </location>
</feature>
<feature type="transmembrane region" description="Helical" evidence="1">
    <location>
        <begin position="411"/>
        <end position="434"/>
    </location>
</feature>
<feature type="transmembrane region" description="Helical" evidence="1">
    <location>
        <begin position="25"/>
        <end position="50"/>
    </location>
</feature>
<feature type="transmembrane region" description="Helical" evidence="1">
    <location>
        <begin position="475"/>
        <end position="494"/>
    </location>
</feature>
<dbReference type="Pfam" id="PF03929">
    <property type="entry name" value="PepSY_TM"/>
    <property type="match status" value="1"/>
</dbReference>
<feature type="transmembrane region" description="Helical" evidence="1">
    <location>
        <begin position="446"/>
        <end position="463"/>
    </location>
</feature>
<keyword evidence="1" id="KW-0472">Membrane</keyword>
<sequence>MSFMNTIREAYSKNKGPGVRKANTWLHTLTGFFLGWIFYLIFFTGTFSFYREEMMLWAWPESHLSTAAEVQDFSSIGSYLDTYAQDSPQWSIMMPSDRSPITKVRYYDEGERPSKHGGHNVTIDSATGEQIDSRDSRLMSKMVQAHYMLFGMGKHLGLTVVGIITMVMFVALISGVIIHRKIFKDFFTFRPKRGQMSWQDMHNVTGVVALPYHFVFIFSGLLLTVFLLNPWGIQGAMEGDEKAFRELNGGKMGLTIPDMPLNPVTRLPVTEGTSAVLNSIHSQWNERQDGKIAMIMFSNPGTPKQQIVIRGERNNDLASGAKAPSWSFNAEGELVKATQPAPPPSSIIAFKNILEQAHQQLYAGPIARAIYFLGGLLGCIMIATGSIMWVQKREKRKRNAAPTKSVLRAKFLNVATIVGLPASMLIAFWANRIIPAGLDMRMNLELFTWYGAWVAMFIHAYYVGSDKAWRQQTQLIVLLSISLAIYNIFIQYPLLGIGSGFTWLQVPLMIKLIDISFIAIAAVALYCLKFMPKKEREVQLEETVNA</sequence>
<dbReference type="Proteomes" id="UP000191820">
    <property type="component" value="Chromosome"/>
</dbReference>
<evidence type="ECO:0000313" key="2">
    <source>
        <dbReference type="EMBL" id="ARD23928.1"/>
    </source>
</evidence>
<feature type="transmembrane region" description="Helical" evidence="1">
    <location>
        <begin position="156"/>
        <end position="183"/>
    </location>
</feature>
<proteinExistence type="predicted"/>
<dbReference type="EMBL" id="CP020472">
    <property type="protein sequence ID" value="ARD23928.1"/>
    <property type="molecule type" value="Genomic_DNA"/>
</dbReference>
<evidence type="ECO:0000256" key="1">
    <source>
        <dbReference type="SAM" id="Phobius"/>
    </source>
</evidence>
<dbReference type="InterPro" id="IPR005625">
    <property type="entry name" value="PepSY-ass_TM"/>
</dbReference>
<feature type="transmembrane region" description="Helical" evidence="1">
    <location>
        <begin position="204"/>
        <end position="228"/>
    </location>
</feature>
<dbReference type="PANTHER" id="PTHR34219:SF4">
    <property type="entry name" value="PEPSY DOMAIN-CONTAINING PROTEIN"/>
    <property type="match status" value="1"/>
</dbReference>
<reference evidence="2 3" key="1">
    <citation type="submission" date="2017-03" db="EMBL/GenBank/DDBJ databases">
        <title>Genome sequencing of Shewanella japonica KCTC 22435.</title>
        <authorList>
            <person name="Kim K.M."/>
        </authorList>
    </citation>
    <scope>NUCLEOTIDE SEQUENCE [LARGE SCALE GENOMIC DNA]</scope>
    <source>
        <strain evidence="2 3">KCTC 22435</strain>
    </source>
</reference>
<keyword evidence="1" id="KW-1133">Transmembrane helix</keyword>
<organism evidence="2 3">
    <name type="scientific">Shewanella japonica</name>
    <dbReference type="NCBI Taxonomy" id="93973"/>
    <lineage>
        <taxon>Bacteria</taxon>
        <taxon>Pseudomonadati</taxon>
        <taxon>Pseudomonadota</taxon>
        <taxon>Gammaproteobacteria</taxon>
        <taxon>Alteromonadales</taxon>
        <taxon>Shewanellaceae</taxon>
        <taxon>Shewanella</taxon>
    </lineage>
</organism>
<dbReference type="PANTHER" id="PTHR34219">
    <property type="entry name" value="IRON-REGULATED INNER MEMBRANE PROTEIN-RELATED"/>
    <property type="match status" value="1"/>
</dbReference>
<gene>
    <name evidence="2" type="ORF">SJ2017_3685</name>
</gene>
<evidence type="ECO:0000313" key="3">
    <source>
        <dbReference type="Proteomes" id="UP000191820"/>
    </source>
</evidence>
<accession>A0ABM6JNL7</accession>